<dbReference type="SUPFAM" id="SSF52009">
    <property type="entry name" value="Phosphohistidine domain"/>
    <property type="match status" value="1"/>
</dbReference>
<dbReference type="InterPro" id="IPR051549">
    <property type="entry name" value="PEP_Utilizing_Enz"/>
</dbReference>
<feature type="domain" description="PEP-utilising enzyme mobile" evidence="1">
    <location>
        <begin position="767"/>
        <end position="837"/>
    </location>
</feature>
<reference evidence="4" key="1">
    <citation type="journal article" date="2019" name="Int. J. Syst. Evol. Microbiol.">
        <title>The Global Catalogue of Microorganisms (GCM) 10K type strain sequencing project: providing services to taxonomists for standard genome sequencing and annotation.</title>
        <authorList>
            <consortium name="The Broad Institute Genomics Platform"/>
            <consortium name="The Broad Institute Genome Sequencing Center for Infectious Disease"/>
            <person name="Wu L."/>
            <person name="Ma J."/>
        </authorList>
    </citation>
    <scope>NUCLEOTIDE SEQUENCE [LARGE SCALE GENOMIC DNA]</scope>
    <source>
        <strain evidence="4">JCM 16929</strain>
    </source>
</reference>
<evidence type="ECO:0000259" key="2">
    <source>
        <dbReference type="Pfam" id="PF01326"/>
    </source>
</evidence>
<dbReference type="Gene3D" id="3.50.30.10">
    <property type="entry name" value="Phosphohistidine domain"/>
    <property type="match status" value="1"/>
</dbReference>
<accession>A0ABP7AI20</accession>
<dbReference type="PANTHER" id="PTHR43615">
    <property type="entry name" value="PHOSPHOENOLPYRUVATE SYNTHASE-RELATED"/>
    <property type="match status" value="1"/>
</dbReference>
<dbReference type="PANTHER" id="PTHR43615:SF1">
    <property type="entry name" value="PPDK_N DOMAIN-CONTAINING PROTEIN"/>
    <property type="match status" value="1"/>
</dbReference>
<name>A0ABP7AI20_9ACTN</name>
<evidence type="ECO:0000313" key="3">
    <source>
        <dbReference type="EMBL" id="GAA3632393.1"/>
    </source>
</evidence>
<feature type="domain" description="Pyruvate phosphate dikinase AMP/ATP-binding" evidence="2">
    <location>
        <begin position="21"/>
        <end position="307"/>
    </location>
</feature>
<dbReference type="RefSeq" id="WP_344807639.1">
    <property type="nucleotide sequence ID" value="NZ_BAABAB010000029.1"/>
</dbReference>
<dbReference type="InterPro" id="IPR002192">
    <property type="entry name" value="PPDK_AMP/ATP-bd"/>
</dbReference>
<evidence type="ECO:0000313" key="4">
    <source>
        <dbReference type="Proteomes" id="UP001501490"/>
    </source>
</evidence>
<dbReference type="Gene3D" id="3.30.1490.20">
    <property type="entry name" value="ATP-grasp fold, A domain"/>
    <property type="match status" value="1"/>
</dbReference>
<evidence type="ECO:0000259" key="1">
    <source>
        <dbReference type="Pfam" id="PF00391"/>
    </source>
</evidence>
<comment type="caution">
    <text evidence="3">The sequence shown here is derived from an EMBL/GenBank/DDBJ whole genome shotgun (WGS) entry which is preliminary data.</text>
</comment>
<dbReference type="InterPro" id="IPR013815">
    <property type="entry name" value="ATP_grasp_subdomain_1"/>
</dbReference>
<dbReference type="Gene3D" id="3.30.470.20">
    <property type="entry name" value="ATP-grasp fold, B domain"/>
    <property type="match status" value="1"/>
</dbReference>
<dbReference type="SUPFAM" id="SSF56059">
    <property type="entry name" value="Glutathione synthetase ATP-binding domain-like"/>
    <property type="match status" value="1"/>
</dbReference>
<proteinExistence type="predicted"/>
<evidence type="ECO:0008006" key="5">
    <source>
        <dbReference type="Google" id="ProtNLM"/>
    </source>
</evidence>
<dbReference type="InterPro" id="IPR008279">
    <property type="entry name" value="PEP-util_enz_mobile_dom"/>
</dbReference>
<dbReference type="EMBL" id="BAABAB010000029">
    <property type="protein sequence ID" value="GAA3632393.1"/>
    <property type="molecule type" value="Genomic_DNA"/>
</dbReference>
<keyword evidence="4" id="KW-1185">Reference proteome</keyword>
<dbReference type="Pfam" id="PF00391">
    <property type="entry name" value="PEP-utilizers"/>
    <property type="match status" value="1"/>
</dbReference>
<dbReference type="InterPro" id="IPR036637">
    <property type="entry name" value="Phosphohistidine_dom_sf"/>
</dbReference>
<dbReference type="Pfam" id="PF01326">
    <property type="entry name" value="PPDK_N"/>
    <property type="match status" value="1"/>
</dbReference>
<protein>
    <recommendedName>
        <fullName evidence="5">Pyruvate, water dikinase</fullName>
    </recommendedName>
</protein>
<sequence length="846" mass="91761">MPRTRAPAVLALDEATPDLAELGGKAASLVRLANAGLPVPDGFVVTTRAYRDYLDHHGLRAQIERLIEDPDRIGRLFAEHPLPDELVAEIIEAYADLGEPPVAVRSSATAEDLPDASFAGQQETYLNVTAPLALLESVRRCWASLWTGRAIAYRDRQGIDAGQLGMAVVVQELIDAEAAGIMFTADPVSGDAGAIEIDSAWGLGEAVVGGEVTPDTFHVDAVSGRLRSSQVADKTVMTVRTRAGTQTKPVPVRRRHKPSLEPEQAERLAVLGGEIAALFDAPVDVEWARRGGDLFVLQARPITAGAGRDRRPDPWNDSRNGYFLWTNTNVGEAMPDVLTPASWSMVELFLHDVMATSSVPPYLSYGRVGGRIYLNLSVAATLAGAVGVSEKRFRQLTEEVFGRIPDDVPLPMVEAPRMTVISSVAPVALHVIRSAARDIRRFDRYLSGNPARCLEHRERIEATRDADALARLWSSTILPDFHNVSWMLSAATRSSGISFVTTRQRLQKLVGDADANAITAGLGAHSGELASLGLLDGLEQLAQGRIDRETFNTTYAHRGPHEFEIATPRPGEEPDWIDRQLAQLDPTLSYRDLIERQNAARDAAWERLTERHPLTARSVRRQLRIWATIARNREWARSEIIRYFWVLRAFALRAGELTGLGDDIFFCTSDQIVDALDGHPPDAGGLAAARAAYQAYLALPPYPTMILGRFDPFGWAADPLRRTDRYVEGGTAEIGDSDTVRGFPGSAGVVDGVVRVLGDASQAAAFRPGEVLVTTITNVGWTPLFPRAAAVITDVGAPLSHAAIVARELGIPAVVGCGDATMRLRTGDRVRVDGSAGTVTRLERSG</sequence>
<gene>
    <name evidence="3" type="ORF">GCM10022236_38660</name>
</gene>
<dbReference type="Proteomes" id="UP001501490">
    <property type="component" value="Unassembled WGS sequence"/>
</dbReference>
<organism evidence="3 4">
    <name type="scientific">Microlunatus ginsengisoli</name>
    <dbReference type="NCBI Taxonomy" id="363863"/>
    <lineage>
        <taxon>Bacteria</taxon>
        <taxon>Bacillati</taxon>
        <taxon>Actinomycetota</taxon>
        <taxon>Actinomycetes</taxon>
        <taxon>Propionibacteriales</taxon>
        <taxon>Propionibacteriaceae</taxon>
        <taxon>Microlunatus</taxon>
    </lineage>
</organism>